<organism evidence="2 3">
    <name type="scientific">Desmospora activa DSM 45169</name>
    <dbReference type="NCBI Taxonomy" id="1121389"/>
    <lineage>
        <taxon>Bacteria</taxon>
        <taxon>Bacillati</taxon>
        <taxon>Bacillota</taxon>
        <taxon>Bacilli</taxon>
        <taxon>Bacillales</taxon>
        <taxon>Thermoactinomycetaceae</taxon>
        <taxon>Desmospora</taxon>
    </lineage>
</organism>
<gene>
    <name evidence="2" type="ORF">C8J48_3695</name>
</gene>
<reference evidence="2 3" key="1">
    <citation type="submission" date="2018-04" db="EMBL/GenBank/DDBJ databases">
        <title>Genomic Encyclopedia of Archaeal and Bacterial Type Strains, Phase II (KMG-II): from individual species to whole genera.</title>
        <authorList>
            <person name="Goeker M."/>
        </authorList>
    </citation>
    <scope>NUCLEOTIDE SEQUENCE [LARGE SCALE GENOMIC DNA]</scope>
    <source>
        <strain evidence="2 3">DSM 45169</strain>
    </source>
</reference>
<protein>
    <submittedName>
        <fullName evidence="2">Excisionase family DNA binding protein</fullName>
    </submittedName>
</protein>
<feature type="domain" description="Helix-turn-helix" evidence="1">
    <location>
        <begin position="7"/>
        <end position="53"/>
    </location>
</feature>
<dbReference type="EMBL" id="PZZP01000005">
    <property type="protein sequence ID" value="PTM52702.1"/>
    <property type="molecule type" value="Genomic_DNA"/>
</dbReference>
<name>A0A2T4YZN5_9BACL</name>
<dbReference type="SUPFAM" id="SSF46955">
    <property type="entry name" value="Putative DNA-binding domain"/>
    <property type="match status" value="1"/>
</dbReference>
<dbReference type="InterPro" id="IPR041657">
    <property type="entry name" value="HTH_17"/>
</dbReference>
<evidence type="ECO:0000313" key="2">
    <source>
        <dbReference type="EMBL" id="PTM52702.1"/>
    </source>
</evidence>
<dbReference type="OrthoDB" id="515428at2"/>
<keyword evidence="3" id="KW-1185">Reference proteome</keyword>
<evidence type="ECO:0000313" key="3">
    <source>
        <dbReference type="Proteomes" id="UP000241639"/>
    </source>
</evidence>
<dbReference type="GO" id="GO:0003677">
    <property type="term" value="F:DNA binding"/>
    <property type="evidence" value="ECO:0007669"/>
    <property type="project" value="InterPro"/>
</dbReference>
<proteinExistence type="predicted"/>
<dbReference type="Proteomes" id="UP000241639">
    <property type="component" value="Unassembled WGS sequence"/>
</dbReference>
<accession>A0A2T4YZN5</accession>
<sequence>MNKKIVFTLDEAADYLMVHPQTLYKMCRNGQLPAAKVGRSWRFHRDILDSFLKGEFQNGGNQEKVYHPG</sequence>
<dbReference type="InterPro" id="IPR009061">
    <property type="entry name" value="DNA-bd_dom_put_sf"/>
</dbReference>
<comment type="caution">
    <text evidence="2">The sequence shown here is derived from an EMBL/GenBank/DDBJ whole genome shotgun (WGS) entry which is preliminary data.</text>
</comment>
<dbReference type="RefSeq" id="WP_107728651.1">
    <property type="nucleotide sequence ID" value="NZ_PZZP01000005.1"/>
</dbReference>
<dbReference type="AlphaFoldDB" id="A0A2T4YZN5"/>
<dbReference type="NCBIfam" id="TIGR01764">
    <property type="entry name" value="excise"/>
    <property type="match status" value="1"/>
</dbReference>
<evidence type="ECO:0000259" key="1">
    <source>
        <dbReference type="Pfam" id="PF12728"/>
    </source>
</evidence>
<dbReference type="Pfam" id="PF12728">
    <property type="entry name" value="HTH_17"/>
    <property type="match status" value="1"/>
</dbReference>
<dbReference type="InterPro" id="IPR010093">
    <property type="entry name" value="SinI_DNA-bd"/>
</dbReference>